<dbReference type="InterPro" id="IPR002641">
    <property type="entry name" value="PNPLA_dom"/>
</dbReference>
<accession>Q23BP6</accession>
<proteinExistence type="predicted"/>
<dbReference type="InterPro" id="IPR016035">
    <property type="entry name" value="Acyl_Trfase/lysoPLipase"/>
</dbReference>
<dbReference type="OrthoDB" id="312772at2759"/>
<organism evidence="5 6">
    <name type="scientific">Tetrahymena thermophila (strain SB210)</name>
    <dbReference type="NCBI Taxonomy" id="312017"/>
    <lineage>
        <taxon>Eukaryota</taxon>
        <taxon>Sar</taxon>
        <taxon>Alveolata</taxon>
        <taxon>Ciliophora</taxon>
        <taxon>Intramacronucleata</taxon>
        <taxon>Oligohymenophorea</taxon>
        <taxon>Hymenostomatida</taxon>
        <taxon>Tetrahymenina</taxon>
        <taxon>Tetrahymenidae</taxon>
        <taxon>Tetrahymena</taxon>
    </lineage>
</organism>
<gene>
    <name evidence="5" type="ORF">TTHERM_00227860</name>
</gene>
<dbReference type="GeneID" id="7841919"/>
<evidence type="ECO:0000313" key="6">
    <source>
        <dbReference type="Proteomes" id="UP000009168"/>
    </source>
</evidence>
<evidence type="ECO:0000313" key="5">
    <source>
        <dbReference type="EMBL" id="EAR94072.2"/>
    </source>
</evidence>
<dbReference type="KEGG" id="tet:TTHERM_00227860"/>
<keyword evidence="2" id="KW-0378">Hydrolase</keyword>
<dbReference type="SUPFAM" id="SSF52151">
    <property type="entry name" value="FabD/lysophospholipase-like"/>
    <property type="match status" value="1"/>
</dbReference>
<feature type="short sequence motif" description="DGA/G" evidence="2">
    <location>
        <begin position="191"/>
        <end position="193"/>
    </location>
</feature>
<evidence type="ECO:0000256" key="1">
    <source>
        <dbReference type="ARBA" id="ARBA00023098"/>
    </source>
</evidence>
<feature type="domain" description="PNPLA" evidence="4">
    <location>
        <begin position="28"/>
        <end position="207"/>
    </location>
</feature>
<keyword evidence="1 2" id="KW-0443">Lipid metabolism</keyword>
<dbReference type="HOGENOM" id="CLU_763947_0_0_1"/>
<keyword evidence="3" id="KW-0732">Signal</keyword>
<dbReference type="Gene3D" id="3.40.1090.10">
    <property type="entry name" value="Cytosolic phospholipase A2 catalytic domain"/>
    <property type="match status" value="2"/>
</dbReference>
<dbReference type="GO" id="GO:0016787">
    <property type="term" value="F:hydrolase activity"/>
    <property type="evidence" value="ECO:0007669"/>
    <property type="project" value="UniProtKB-UniRule"/>
</dbReference>
<feature type="chain" id="PRO_5004201724" evidence="3">
    <location>
        <begin position="22"/>
        <end position="364"/>
    </location>
</feature>
<dbReference type="AlphaFoldDB" id="Q23BP6"/>
<name>Q23BP6_TETTS</name>
<dbReference type="GO" id="GO:0016042">
    <property type="term" value="P:lipid catabolic process"/>
    <property type="evidence" value="ECO:0007669"/>
    <property type="project" value="UniProtKB-UniRule"/>
</dbReference>
<comment type="caution">
    <text evidence="2">Lacks conserved residue(s) required for the propagation of feature annotation.</text>
</comment>
<feature type="active site" description="Proton acceptor" evidence="2">
    <location>
        <position position="191"/>
    </location>
</feature>
<evidence type="ECO:0000256" key="3">
    <source>
        <dbReference type="SAM" id="SignalP"/>
    </source>
</evidence>
<dbReference type="EMBL" id="GG662718">
    <property type="protein sequence ID" value="EAR94072.2"/>
    <property type="molecule type" value="Genomic_DNA"/>
</dbReference>
<dbReference type="Proteomes" id="UP000009168">
    <property type="component" value="Unassembled WGS sequence"/>
</dbReference>
<keyword evidence="6" id="KW-1185">Reference proteome</keyword>
<protein>
    <submittedName>
        <fullName evidence="5">Patatin family phospholipase</fullName>
    </submittedName>
</protein>
<feature type="signal peptide" evidence="3">
    <location>
        <begin position="1"/>
        <end position="21"/>
    </location>
</feature>
<evidence type="ECO:0000256" key="2">
    <source>
        <dbReference type="PROSITE-ProRule" id="PRU01161"/>
    </source>
</evidence>
<keyword evidence="2" id="KW-0442">Lipid degradation</keyword>
<feature type="active site" description="Nucleophile" evidence="2">
    <location>
        <position position="65"/>
    </location>
</feature>
<dbReference type="PROSITE" id="PS51635">
    <property type="entry name" value="PNPLA"/>
    <property type="match status" value="1"/>
</dbReference>
<feature type="short sequence motif" description="GXSXG" evidence="2">
    <location>
        <begin position="63"/>
        <end position="67"/>
    </location>
</feature>
<reference evidence="6" key="1">
    <citation type="journal article" date="2006" name="PLoS Biol.">
        <title>Macronuclear genome sequence of the ciliate Tetrahymena thermophila, a model eukaryote.</title>
        <authorList>
            <person name="Eisen J.A."/>
            <person name="Coyne R.S."/>
            <person name="Wu M."/>
            <person name="Wu D."/>
            <person name="Thiagarajan M."/>
            <person name="Wortman J.R."/>
            <person name="Badger J.H."/>
            <person name="Ren Q."/>
            <person name="Amedeo P."/>
            <person name="Jones K.M."/>
            <person name="Tallon L.J."/>
            <person name="Delcher A.L."/>
            <person name="Salzberg S.L."/>
            <person name="Silva J.C."/>
            <person name="Haas B.J."/>
            <person name="Majoros W.H."/>
            <person name="Farzad M."/>
            <person name="Carlton J.M."/>
            <person name="Smith R.K. Jr."/>
            <person name="Garg J."/>
            <person name="Pearlman R.E."/>
            <person name="Karrer K.M."/>
            <person name="Sun L."/>
            <person name="Manning G."/>
            <person name="Elde N.C."/>
            <person name="Turkewitz A.P."/>
            <person name="Asai D.J."/>
            <person name="Wilkes D.E."/>
            <person name="Wang Y."/>
            <person name="Cai H."/>
            <person name="Collins K."/>
            <person name="Stewart B.A."/>
            <person name="Lee S.R."/>
            <person name="Wilamowska K."/>
            <person name="Weinberg Z."/>
            <person name="Ruzzo W.L."/>
            <person name="Wloga D."/>
            <person name="Gaertig J."/>
            <person name="Frankel J."/>
            <person name="Tsao C.-C."/>
            <person name="Gorovsky M.A."/>
            <person name="Keeling P.J."/>
            <person name="Waller R.F."/>
            <person name="Patron N.J."/>
            <person name="Cherry J.M."/>
            <person name="Stover N.A."/>
            <person name="Krieger C.J."/>
            <person name="del Toro C."/>
            <person name="Ryder H.F."/>
            <person name="Williamson S.C."/>
            <person name="Barbeau R.A."/>
            <person name="Hamilton E.P."/>
            <person name="Orias E."/>
        </authorList>
    </citation>
    <scope>NUCLEOTIDE SEQUENCE [LARGE SCALE GENOMIC DNA]</scope>
    <source>
        <strain evidence="6">SB210</strain>
    </source>
</reference>
<dbReference type="RefSeq" id="XP_001014317.2">
    <property type="nucleotide sequence ID" value="XM_001014317.2"/>
</dbReference>
<dbReference type="Pfam" id="PF01734">
    <property type="entry name" value="Patatin"/>
    <property type="match status" value="1"/>
</dbReference>
<sequence>MNKLFLLSLFFAALFIQNVTAGQKCRALALEAGGDLGSFEAGAYKALVYNLPAEEVQYDVYTGISIGSINTLGLSQFPKGQERDQADWLVNLWTGLKQKDVYKNFKGGIVQGLLYERGIFDSSPALELLKRVATKPAQRKINIGTCNLRTGELVRYNEQSSISTLVSAALASGSIPTFFPYSTLDGEIYVDGGTTGILIDLQGAIQRCREIVSDDSDIIVDAIFVKFSKSLDLWTTDKKKKTMEAFQRASTIMGFSNTYRQLLDAMQLYPDVNFRYIIKPSHALPNQKMPFLFNNKQMNEMIQQGYQDALNIIQQNGFEGNAKEVYQEITERFQAETGSNIKNEGNRQEQMLKAYYKIKNSLKI</sequence>
<evidence type="ECO:0000259" key="4">
    <source>
        <dbReference type="PROSITE" id="PS51635"/>
    </source>
</evidence>
<dbReference type="InParanoid" id="Q23BP6"/>